<evidence type="ECO:0000313" key="3">
    <source>
        <dbReference type="EMBL" id="CAA9298003.1"/>
    </source>
</evidence>
<reference evidence="3" key="1">
    <citation type="submission" date="2020-02" db="EMBL/GenBank/DDBJ databases">
        <authorList>
            <person name="Meier V. D."/>
        </authorList>
    </citation>
    <scope>NUCLEOTIDE SEQUENCE</scope>
    <source>
        <strain evidence="3">AVDCRST_MAG93</strain>
    </source>
</reference>
<dbReference type="Pfam" id="PF13683">
    <property type="entry name" value="rve_3"/>
    <property type="match status" value="1"/>
</dbReference>
<evidence type="ECO:0000256" key="1">
    <source>
        <dbReference type="ARBA" id="ARBA00002286"/>
    </source>
</evidence>
<dbReference type="PANTHER" id="PTHR47515:SF1">
    <property type="entry name" value="BLR2054 PROTEIN"/>
    <property type="match status" value="1"/>
</dbReference>
<accession>A0A6J4K8N7</accession>
<dbReference type="Pfam" id="PF13276">
    <property type="entry name" value="HTH_21"/>
    <property type="match status" value="1"/>
</dbReference>
<dbReference type="GO" id="GO:0003676">
    <property type="term" value="F:nucleic acid binding"/>
    <property type="evidence" value="ECO:0007669"/>
    <property type="project" value="InterPro"/>
</dbReference>
<dbReference type="InterPro" id="IPR001584">
    <property type="entry name" value="Integrase_cat-core"/>
</dbReference>
<dbReference type="InterPro" id="IPR025948">
    <property type="entry name" value="HTH-like_dom"/>
</dbReference>
<protein>
    <submittedName>
        <fullName evidence="3">Integrase</fullName>
    </submittedName>
</protein>
<proteinExistence type="predicted"/>
<dbReference type="InterPro" id="IPR012337">
    <property type="entry name" value="RNaseH-like_sf"/>
</dbReference>
<name>A0A6J4K8N7_9CHLR</name>
<feature type="domain" description="Integrase catalytic" evidence="2">
    <location>
        <begin position="79"/>
        <end position="242"/>
    </location>
</feature>
<sequence>MQRRVPKVRSDEVVLSAAIIELATKYGRYGYRRITALLKQVGWRVNSKRVERIWRQEGLKVPSRQPKRGRLWLGDGSCIRLRPEHKNHVWAYDFVADKTSNSKAFRMLTVVDEYTWECLTIRVERKLNSTQVLETLSDLFTLRGPPEHIRSDNGPEFCAEAVKKWLKRLEVKTLFIEPGSPWENGYVESFNGKLRDELLGGEVFTTLKEAQVLIGNWREHLNRYRPHSAIGYRPPAPEAWLFSAINGPTPVTSRPLMT</sequence>
<evidence type="ECO:0000259" key="2">
    <source>
        <dbReference type="PROSITE" id="PS50994"/>
    </source>
</evidence>
<dbReference type="PANTHER" id="PTHR47515">
    <property type="entry name" value="LOW CALCIUM RESPONSE LOCUS PROTEIN T"/>
    <property type="match status" value="1"/>
</dbReference>
<dbReference type="SUPFAM" id="SSF53098">
    <property type="entry name" value="Ribonuclease H-like"/>
    <property type="match status" value="1"/>
</dbReference>
<dbReference type="AlphaFoldDB" id="A0A6J4K8N7"/>
<comment type="function">
    <text evidence="1">Involved in the transposition of the insertion sequence.</text>
</comment>
<gene>
    <name evidence="3" type="ORF">AVDCRST_MAG93-4400</name>
</gene>
<dbReference type="InterPro" id="IPR048020">
    <property type="entry name" value="Transpos_IS3"/>
</dbReference>
<organism evidence="3">
    <name type="scientific">uncultured Chloroflexia bacterium</name>
    <dbReference type="NCBI Taxonomy" id="1672391"/>
    <lineage>
        <taxon>Bacteria</taxon>
        <taxon>Bacillati</taxon>
        <taxon>Chloroflexota</taxon>
        <taxon>Chloroflexia</taxon>
        <taxon>environmental samples</taxon>
    </lineage>
</organism>
<dbReference type="EMBL" id="CADCTR010001480">
    <property type="protein sequence ID" value="CAA9298003.1"/>
    <property type="molecule type" value="Genomic_DNA"/>
</dbReference>
<dbReference type="GO" id="GO:0015074">
    <property type="term" value="P:DNA integration"/>
    <property type="evidence" value="ECO:0007669"/>
    <property type="project" value="InterPro"/>
</dbReference>
<dbReference type="NCBIfam" id="NF033516">
    <property type="entry name" value="transpos_IS3"/>
    <property type="match status" value="1"/>
</dbReference>
<dbReference type="PROSITE" id="PS50994">
    <property type="entry name" value="INTEGRASE"/>
    <property type="match status" value="1"/>
</dbReference>
<dbReference type="Gene3D" id="3.30.420.10">
    <property type="entry name" value="Ribonuclease H-like superfamily/Ribonuclease H"/>
    <property type="match status" value="1"/>
</dbReference>
<dbReference type="InterPro" id="IPR036397">
    <property type="entry name" value="RNaseH_sf"/>
</dbReference>